<gene>
    <name evidence="4" type="ORF">SAMN05444920_1465</name>
</gene>
<dbReference type="InterPro" id="IPR001031">
    <property type="entry name" value="Thioesterase"/>
</dbReference>
<dbReference type="PANTHER" id="PTHR11487:SF0">
    <property type="entry name" value="S-ACYL FATTY ACID SYNTHASE THIOESTERASE, MEDIUM CHAIN"/>
    <property type="match status" value="1"/>
</dbReference>
<dbReference type="InterPro" id="IPR012223">
    <property type="entry name" value="TEII"/>
</dbReference>
<evidence type="ECO:0000256" key="1">
    <source>
        <dbReference type="ARBA" id="ARBA00007169"/>
    </source>
</evidence>
<evidence type="ECO:0000259" key="3">
    <source>
        <dbReference type="SMART" id="SM00824"/>
    </source>
</evidence>
<keyword evidence="2 4" id="KW-0378">Hydrolase</keyword>
<evidence type="ECO:0000256" key="2">
    <source>
        <dbReference type="ARBA" id="ARBA00022801"/>
    </source>
</evidence>
<keyword evidence="5" id="KW-1185">Reference proteome</keyword>
<organism evidence="4 5">
    <name type="scientific">Nonomuraea solani</name>
    <dbReference type="NCBI Taxonomy" id="1144553"/>
    <lineage>
        <taxon>Bacteria</taxon>
        <taxon>Bacillati</taxon>
        <taxon>Actinomycetota</taxon>
        <taxon>Actinomycetes</taxon>
        <taxon>Streptosporangiales</taxon>
        <taxon>Streptosporangiaceae</taxon>
        <taxon>Nonomuraea</taxon>
    </lineage>
</organism>
<dbReference type="EMBL" id="FNVT01000046">
    <property type="protein sequence ID" value="SEH03860.1"/>
    <property type="molecule type" value="Genomic_DNA"/>
</dbReference>
<evidence type="ECO:0000313" key="4">
    <source>
        <dbReference type="EMBL" id="SEH03860.1"/>
    </source>
</evidence>
<dbReference type="Pfam" id="PF00975">
    <property type="entry name" value="Thioesterase"/>
    <property type="match status" value="1"/>
</dbReference>
<dbReference type="InterPro" id="IPR029058">
    <property type="entry name" value="AB_hydrolase_fold"/>
</dbReference>
<dbReference type="GO" id="GO:0016787">
    <property type="term" value="F:hydrolase activity"/>
    <property type="evidence" value="ECO:0007669"/>
    <property type="project" value="UniProtKB-KW"/>
</dbReference>
<evidence type="ECO:0000313" key="5">
    <source>
        <dbReference type="Proteomes" id="UP000236732"/>
    </source>
</evidence>
<dbReference type="OrthoDB" id="8480037at2"/>
<dbReference type="PANTHER" id="PTHR11487">
    <property type="entry name" value="THIOESTERASE"/>
    <property type="match status" value="1"/>
</dbReference>
<accession>A0A1H6F137</accession>
<protein>
    <submittedName>
        <fullName evidence="4">Medium-chain acyl-[acyl-carrier-protein] hydrolase</fullName>
    </submittedName>
</protein>
<dbReference type="Proteomes" id="UP000236732">
    <property type="component" value="Unassembled WGS sequence"/>
</dbReference>
<dbReference type="InterPro" id="IPR020802">
    <property type="entry name" value="TesA-like"/>
</dbReference>
<dbReference type="Gene3D" id="3.40.50.1820">
    <property type="entry name" value="alpha/beta hydrolase"/>
    <property type="match status" value="1"/>
</dbReference>
<sequence>MELTGSFDQWFKSFHHDGADVRLICLPHAGGSASGFFRLSAALPSWAEVWAAQYPGRQERRREPAFTDVRALAEALAEVLADRQDRPYVLLGHSMGALVAFELALSLSRRGVRSPGMLVTSGRRAPSTTRVETVHLRDDAGVAKELRLLSGTDPTFLQDPELVEMIMPVLRADYQAVETYQAAPNSVVACPITALVGDHDPRTTIDEARAWQAHTTAEFDLRVFAGGHFFLEDRLPEVVNVLTELLLPYSATAQDSHA</sequence>
<dbReference type="GO" id="GO:0008610">
    <property type="term" value="P:lipid biosynthetic process"/>
    <property type="evidence" value="ECO:0007669"/>
    <property type="project" value="TreeGrafter"/>
</dbReference>
<name>A0A1H6F137_9ACTN</name>
<dbReference type="AlphaFoldDB" id="A0A1H6F137"/>
<comment type="similarity">
    <text evidence="1">Belongs to the thioesterase family.</text>
</comment>
<dbReference type="SMART" id="SM00824">
    <property type="entry name" value="PKS_TE"/>
    <property type="match status" value="1"/>
</dbReference>
<dbReference type="SUPFAM" id="SSF53474">
    <property type="entry name" value="alpha/beta-Hydrolases"/>
    <property type="match status" value="1"/>
</dbReference>
<feature type="domain" description="Thioesterase TesA-like" evidence="3">
    <location>
        <begin position="24"/>
        <end position="246"/>
    </location>
</feature>
<reference evidence="4 5" key="1">
    <citation type="submission" date="2016-10" db="EMBL/GenBank/DDBJ databases">
        <authorList>
            <person name="de Groot N.N."/>
        </authorList>
    </citation>
    <scope>NUCLEOTIDE SEQUENCE [LARGE SCALE GENOMIC DNA]</scope>
    <source>
        <strain evidence="4 5">CGMCC 4.7037</strain>
    </source>
</reference>
<proteinExistence type="inferred from homology"/>